<sequence length="105" mass="11933">MALLRNRWQAELQDIADTILLVDIPLDNSVLTDVEGEDNDKDIADTILLVDIPLDNSVLTDVEGEDNDNDNSYGFDDICKNVHQIIYLLRIKIKWHQLIILASSE</sequence>
<reference evidence="1 2" key="1">
    <citation type="journal article" date="2024" name="BMC Genomics">
        <title>De novo assembly and annotation of Popillia japonica's genome with initial clues to its potential as an invasive pest.</title>
        <authorList>
            <person name="Cucini C."/>
            <person name="Boschi S."/>
            <person name="Funari R."/>
            <person name="Cardaioli E."/>
            <person name="Iannotti N."/>
            <person name="Marturano G."/>
            <person name="Paoli F."/>
            <person name="Bruttini M."/>
            <person name="Carapelli A."/>
            <person name="Frati F."/>
            <person name="Nardi F."/>
        </authorList>
    </citation>
    <scope>NUCLEOTIDE SEQUENCE [LARGE SCALE GENOMIC DNA]</scope>
    <source>
        <strain evidence="1">DMR45628</strain>
    </source>
</reference>
<dbReference type="AlphaFoldDB" id="A0AAW1JX93"/>
<keyword evidence="2" id="KW-1185">Reference proteome</keyword>
<comment type="caution">
    <text evidence="1">The sequence shown here is derived from an EMBL/GenBank/DDBJ whole genome shotgun (WGS) entry which is preliminary data.</text>
</comment>
<name>A0AAW1JX93_POPJA</name>
<gene>
    <name evidence="1" type="ORF">QE152_g26778</name>
</gene>
<proteinExistence type="predicted"/>
<evidence type="ECO:0000313" key="2">
    <source>
        <dbReference type="Proteomes" id="UP001458880"/>
    </source>
</evidence>
<organism evidence="1 2">
    <name type="scientific">Popillia japonica</name>
    <name type="common">Japanese beetle</name>
    <dbReference type="NCBI Taxonomy" id="7064"/>
    <lineage>
        <taxon>Eukaryota</taxon>
        <taxon>Metazoa</taxon>
        <taxon>Ecdysozoa</taxon>
        <taxon>Arthropoda</taxon>
        <taxon>Hexapoda</taxon>
        <taxon>Insecta</taxon>
        <taxon>Pterygota</taxon>
        <taxon>Neoptera</taxon>
        <taxon>Endopterygota</taxon>
        <taxon>Coleoptera</taxon>
        <taxon>Polyphaga</taxon>
        <taxon>Scarabaeiformia</taxon>
        <taxon>Scarabaeidae</taxon>
        <taxon>Rutelinae</taxon>
        <taxon>Popillia</taxon>
    </lineage>
</organism>
<protein>
    <submittedName>
        <fullName evidence="1">Uncharacterized protein</fullName>
    </submittedName>
</protein>
<dbReference type="Proteomes" id="UP001458880">
    <property type="component" value="Unassembled WGS sequence"/>
</dbReference>
<accession>A0AAW1JX93</accession>
<evidence type="ECO:0000313" key="1">
    <source>
        <dbReference type="EMBL" id="KAK9709150.1"/>
    </source>
</evidence>
<dbReference type="EMBL" id="JASPKY010000316">
    <property type="protein sequence ID" value="KAK9709150.1"/>
    <property type="molecule type" value="Genomic_DNA"/>
</dbReference>